<feature type="domain" description="Transposase InsH N-terminal" evidence="2">
    <location>
        <begin position="34"/>
        <end position="131"/>
    </location>
</feature>
<dbReference type="PANTHER" id="PTHR33803:SF3">
    <property type="entry name" value="BLL1974 PROTEIN"/>
    <property type="match status" value="1"/>
</dbReference>
<accession>A0A644U8D7</accession>
<dbReference type="NCBIfam" id="NF033578">
    <property type="entry name" value="transpos_IS5_1"/>
    <property type="match status" value="1"/>
</dbReference>
<proteinExistence type="predicted"/>
<dbReference type="AlphaFoldDB" id="A0A644U8D7"/>
<dbReference type="PANTHER" id="PTHR33803">
    <property type="entry name" value="IS1478 TRANSPOSASE"/>
    <property type="match status" value="1"/>
</dbReference>
<dbReference type="InterPro" id="IPR025668">
    <property type="entry name" value="Tnp_DDE_dom"/>
</dbReference>
<evidence type="ECO:0000256" key="1">
    <source>
        <dbReference type="SAM" id="MobiDB-lite"/>
    </source>
</evidence>
<dbReference type="InterPro" id="IPR047710">
    <property type="entry name" value="Transpos_IS5-like"/>
</dbReference>
<feature type="region of interest" description="Disordered" evidence="1">
    <location>
        <begin position="155"/>
        <end position="176"/>
    </location>
</feature>
<protein>
    <recommendedName>
        <fullName evidence="5">IS5 family transposase</fullName>
    </recommendedName>
</protein>
<reference evidence="4" key="1">
    <citation type="submission" date="2019-08" db="EMBL/GenBank/DDBJ databases">
        <authorList>
            <person name="Kucharzyk K."/>
            <person name="Murdoch R.W."/>
            <person name="Higgins S."/>
            <person name="Loffler F."/>
        </authorList>
    </citation>
    <scope>NUCLEOTIDE SEQUENCE</scope>
</reference>
<evidence type="ECO:0000259" key="3">
    <source>
        <dbReference type="Pfam" id="PF13586"/>
    </source>
</evidence>
<gene>
    <name evidence="4" type="ORF">SDC9_21021</name>
</gene>
<evidence type="ECO:0000259" key="2">
    <source>
        <dbReference type="Pfam" id="PF05598"/>
    </source>
</evidence>
<dbReference type="InterPro" id="IPR008490">
    <property type="entry name" value="Transposase_InsH_N"/>
</dbReference>
<feature type="domain" description="Transposase DDE" evidence="3">
    <location>
        <begin position="381"/>
        <end position="463"/>
    </location>
</feature>
<comment type="caution">
    <text evidence="4">The sequence shown here is derived from an EMBL/GenBank/DDBJ whole genome shotgun (WGS) entry which is preliminary data.</text>
</comment>
<evidence type="ECO:0000313" key="4">
    <source>
        <dbReference type="EMBL" id="MPL75199.1"/>
    </source>
</evidence>
<dbReference type="EMBL" id="VSSQ01000086">
    <property type="protein sequence ID" value="MPL75199.1"/>
    <property type="molecule type" value="Genomic_DNA"/>
</dbReference>
<feature type="compositionally biased region" description="Basic and acidic residues" evidence="1">
    <location>
        <begin position="160"/>
        <end position="176"/>
    </location>
</feature>
<evidence type="ECO:0008006" key="5">
    <source>
        <dbReference type="Google" id="ProtNLM"/>
    </source>
</evidence>
<name>A0A644U8D7_9ZZZZ</name>
<sequence>MHGFMRKTYKKLAPTPKYVSPAQLTLEGFETPFERSLNPKNRWVVLARLIPWDEICNIYLKHIGISPTGRPPISPRIVIGSLIIKHLCNLDDRETVDQISENIYMQYFLGYPSFSDQAPFDPSLLTDFRKRLSIDQVNAINERIVFLKAKFESQQGNAPKPEDKYRSEDNEQEPDNKGRLIIDATACPQDIAYPTDLDLLSDAREKTEQLIDKLYNPQLHIKKPRTYRQVARKRYLQTAQKKNKSKKVIRKAVGSQLRFLARNLRSVNSMLDSYGQIPLEPKDHKYLLVINTLFEQQKQMYDNHSHSIESRIVSIHQPHVRPIVRGKSHAKVEFGAKIHISLIDGISFLDELSWEAFNEGSHMMDYIERYRKRFGFYPKEVLADQIYCNRSNRAALKEKQIKLLAKPLGRPSAVSIHVSPGERNPIEGKFGQAKTGYGLNRIRARLKGTSETWIASIFLVLNLVKLAGLGALSLPGRLAMSFSAMLLQFEGIDFGPERSWRQNVCLYAYVILR</sequence>
<dbReference type="Pfam" id="PF05598">
    <property type="entry name" value="DUF772"/>
    <property type="match status" value="1"/>
</dbReference>
<dbReference type="Pfam" id="PF13586">
    <property type="entry name" value="DDE_Tnp_1_2"/>
    <property type="match status" value="1"/>
</dbReference>
<organism evidence="4">
    <name type="scientific">bioreactor metagenome</name>
    <dbReference type="NCBI Taxonomy" id="1076179"/>
    <lineage>
        <taxon>unclassified sequences</taxon>
        <taxon>metagenomes</taxon>
        <taxon>ecological metagenomes</taxon>
    </lineage>
</organism>